<reference evidence="3 4" key="2">
    <citation type="journal article" date="2010" name="Stand. Genomic Sci.">
        <title>Complete genome sequence of Sulfurospirillum deleyianum type strain (5175).</title>
        <authorList>
            <person name="Sikorski J."/>
            <person name="Lapidus A."/>
            <person name="Copeland A."/>
            <person name="Glavina Del Rio T."/>
            <person name="Nolan M."/>
            <person name="Lucas S."/>
            <person name="Chen F."/>
            <person name="Tice H."/>
            <person name="Cheng J.F."/>
            <person name="Saunders E."/>
            <person name="Bruce D."/>
            <person name="Goodwin L."/>
            <person name="Pitluck S."/>
            <person name="Ovchinnikova G."/>
            <person name="Pati A."/>
            <person name="Ivanova N."/>
            <person name="Mavromatis K."/>
            <person name="Chen A."/>
            <person name="Palaniappan K."/>
            <person name="Chain P."/>
            <person name="Land M."/>
            <person name="Hauser L."/>
            <person name="Chang Y.J."/>
            <person name="Jeffries C.D."/>
            <person name="Brettin T."/>
            <person name="Detter J.C."/>
            <person name="Han C."/>
            <person name="Rohde M."/>
            <person name="Lang E."/>
            <person name="Spring S."/>
            <person name="Goker M."/>
            <person name="Bristow J."/>
            <person name="Eisen J.A."/>
            <person name="Markowitz V."/>
            <person name="Hugenholtz P."/>
            <person name="Kyrpides N.C."/>
            <person name="Klenk H.P."/>
        </authorList>
    </citation>
    <scope>NUCLEOTIDE SEQUENCE [LARGE SCALE GENOMIC DNA]</scope>
    <source>
        <strain evidence="4">ATCC 51133 / DSM 6946 / 5175</strain>
    </source>
</reference>
<proteinExistence type="predicted"/>
<protein>
    <submittedName>
        <fullName evidence="3">Putative integral membrane protein</fullName>
    </submittedName>
</protein>
<gene>
    <name evidence="3" type="ordered locus">Sdel_2147</name>
</gene>
<accession>D1B4Y9</accession>
<dbReference type="EMBL" id="CP001816">
    <property type="protein sequence ID" value="ACZ13159.1"/>
    <property type="molecule type" value="Genomic_DNA"/>
</dbReference>
<dbReference type="AlphaFoldDB" id="D1B4Y9"/>
<evidence type="ECO:0000313" key="3">
    <source>
        <dbReference type="EMBL" id="ACZ13159.1"/>
    </source>
</evidence>
<dbReference type="PANTHER" id="PTHR42709">
    <property type="entry name" value="ALKALINE PHOSPHATASE LIKE PROTEIN"/>
    <property type="match status" value="1"/>
</dbReference>
<dbReference type="Proteomes" id="UP000002222">
    <property type="component" value="Chromosome"/>
</dbReference>
<dbReference type="STRING" id="525898.Sdel_2147"/>
<dbReference type="InterPro" id="IPR032816">
    <property type="entry name" value="VTT_dom"/>
</dbReference>
<dbReference type="HOGENOM" id="CLU_125997_2_0_7"/>
<dbReference type="Pfam" id="PF09335">
    <property type="entry name" value="VTT_dom"/>
    <property type="match status" value="1"/>
</dbReference>
<evidence type="ECO:0000313" key="4">
    <source>
        <dbReference type="Proteomes" id="UP000002222"/>
    </source>
</evidence>
<feature type="domain" description="VTT" evidence="2">
    <location>
        <begin position="34"/>
        <end position="134"/>
    </location>
</feature>
<dbReference type="OrthoDB" id="5419086at2"/>
<dbReference type="RefSeq" id="WP_012857904.1">
    <property type="nucleotide sequence ID" value="NC_013512.1"/>
</dbReference>
<dbReference type="PANTHER" id="PTHR42709:SF4">
    <property type="entry name" value="INNER MEMBRANE PROTEIN YQAA"/>
    <property type="match status" value="1"/>
</dbReference>
<evidence type="ECO:0000259" key="2">
    <source>
        <dbReference type="Pfam" id="PF09335"/>
    </source>
</evidence>
<dbReference type="InterPro" id="IPR051311">
    <property type="entry name" value="DedA_domain"/>
</dbReference>
<organism evidence="3 4">
    <name type="scientific">Sulfurospirillum deleyianum (strain ATCC 51133 / DSM 6946 / 5175)</name>
    <dbReference type="NCBI Taxonomy" id="525898"/>
    <lineage>
        <taxon>Bacteria</taxon>
        <taxon>Pseudomonadati</taxon>
        <taxon>Campylobacterota</taxon>
        <taxon>Epsilonproteobacteria</taxon>
        <taxon>Campylobacterales</taxon>
        <taxon>Sulfurospirillaceae</taxon>
        <taxon>Sulfurospirillum</taxon>
    </lineage>
</organism>
<keyword evidence="1" id="KW-0812">Transmembrane</keyword>
<keyword evidence="1" id="KW-0472">Membrane</keyword>
<dbReference type="eggNOG" id="COG1238">
    <property type="taxonomic scope" value="Bacteria"/>
</dbReference>
<name>D1B4Y9_SULD5</name>
<keyword evidence="1" id="KW-1133">Transmembrane helix</keyword>
<feature type="transmembrane region" description="Helical" evidence="1">
    <location>
        <begin position="117"/>
        <end position="138"/>
    </location>
</feature>
<dbReference type="KEGG" id="sdl:Sdel_2147"/>
<keyword evidence="4" id="KW-1185">Reference proteome</keyword>
<evidence type="ECO:0000256" key="1">
    <source>
        <dbReference type="SAM" id="Phobius"/>
    </source>
</evidence>
<sequence>MELLSLLGISFASATLLPGGSEAFFLYLLDQKLNPYTLLTIATLGNTLGSFVNYILGKYASDFSLSKGYIKAKHQHKATLLFERYGMWSLLFSWLPIIGDPLTFVAGVVRYTWWKFLLIVSIAKLARYLFVYAGFLAWI</sequence>
<feature type="transmembrane region" description="Helical" evidence="1">
    <location>
        <begin position="33"/>
        <end position="57"/>
    </location>
</feature>
<reference evidence="4" key="1">
    <citation type="submission" date="2009-11" db="EMBL/GenBank/DDBJ databases">
        <title>The complete genome of Sulfurospirillum deleyianum DSM 6946.</title>
        <authorList>
            <consortium name="US DOE Joint Genome Institute (JGI-PGF)"/>
            <person name="Lucas S."/>
            <person name="Copeland A."/>
            <person name="Lapidus A."/>
            <person name="Glavina del Rio T."/>
            <person name="Dalin E."/>
            <person name="Tice H."/>
            <person name="Bruce D."/>
            <person name="Goodwin L."/>
            <person name="Pitluck S."/>
            <person name="Kyrpides N."/>
            <person name="Mavromatis K."/>
            <person name="Ivanova N."/>
            <person name="Ovchinnikova G."/>
            <person name="Munk A.C."/>
            <person name="Lu M."/>
            <person name="Brettin T."/>
            <person name="Detter J.C."/>
            <person name="Han C."/>
            <person name="Tapia R."/>
            <person name="Larimer F."/>
            <person name="Land M."/>
            <person name="Hauser L."/>
            <person name="Markowitz V."/>
            <person name="Cheng J.F."/>
            <person name="Hugenholtz P."/>
            <person name="Woyke T."/>
            <person name="Wu D."/>
            <person name="Aumann P."/>
            <person name="Schneider S."/>
            <person name="Lang E."/>
            <person name="Spring S."/>
            <person name="Klenk H.P."/>
            <person name="Eisen J.A."/>
        </authorList>
    </citation>
    <scope>NUCLEOTIDE SEQUENCE [LARGE SCALE GENOMIC DNA]</scope>
    <source>
        <strain evidence="4">ATCC 51133 / DSM 6946 / 5175</strain>
    </source>
</reference>